<accession>A0A5K3F8J1</accession>
<evidence type="ECO:0000313" key="1">
    <source>
        <dbReference type="WBParaSite" id="MCU_005825-RA"/>
    </source>
</evidence>
<dbReference type="WBParaSite" id="MCU_005825-RA">
    <property type="protein sequence ID" value="MCU_005825-RA"/>
    <property type="gene ID" value="MCU_005825"/>
</dbReference>
<organism evidence="1">
    <name type="scientific">Mesocestoides corti</name>
    <name type="common">Flatworm</name>
    <dbReference type="NCBI Taxonomy" id="53468"/>
    <lineage>
        <taxon>Eukaryota</taxon>
        <taxon>Metazoa</taxon>
        <taxon>Spiralia</taxon>
        <taxon>Lophotrochozoa</taxon>
        <taxon>Platyhelminthes</taxon>
        <taxon>Cestoda</taxon>
        <taxon>Eucestoda</taxon>
        <taxon>Cyclophyllidea</taxon>
        <taxon>Mesocestoididae</taxon>
        <taxon>Mesocestoides</taxon>
    </lineage>
</organism>
<name>A0A5K3F8J1_MESCO</name>
<protein>
    <submittedName>
        <fullName evidence="1">Ovule protein</fullName>
    </submittedName>
</protein>
<proteinExistence type="predicted"/>
<reference evidence="1" key="1">
    <citation type="submission" date="2019-11" db="UniProtKB">
        <authorList>
            <consortium name="WormBaseParasite"/>
        </authorList>
    </citation>
    <scope>IDENTIFICATION</scope>
</reference>
<sequence length="122" mass="14427">MCKPGSLKLTVTPIPQSTDFWLVTNLTSNLNGPYLTRRGRNTLTIWAFPFWKPVPRLPPTFRKPLLRWPLKSRSPELTCRVQRLKLSPWERRRPSKRRGGVVKYLSHPSTSFHITYTYFFVR</sequence>
<dbReference type="AlphaFoldDB" id="A0A5K3F8J1"/>